<evidence type="ECO:0000313" key="2">
    <source>
        <dbReference type="Proteomes" id="UP000199666"/>
    </source>
</evidence>
<proteinExistence type="predicted"/>
<dbReference type="RefSeq" id="WP_090996398.1">
    <property type="nucleotide sequence ID" value="NZ_FOPP01000010.1"/>
</dbReference>
<dbReference type="AlphaFoldDB" id="A0A1I2ZIA8"/>
<name>A0A1I2ZIA8_9SPHI</name>
<dbReference type="InterPro" id="IPR032787">
    <property type="entry name" value="Prok-E2_D"/>
</dbReference>
<dbReference type="STRING" id="414048.SAMN04489864_11040"/>
<dbReference type="EMBL" id="FOPP01000010">
    <property type="protein sequence ID" value="SFH37385.1"/>
    <property type="molecule type" value="Genomic_DNA"/>
</dbReference>
<protein>
    <submittedName>
        <fullName evidence="1">PRTRC system protein B</fullName>
    </submittedName>
</protein>
<dbReference type="OrthoDB" id="1030341at2"/>
<sequence length="237" mass="27244">MEDITENFGTLYHPKSALVFYQSKGTTADTYVEYFEMDKQGIPINAHPLTIREANQLARALKTAKQQKEPCLKPEGIIGNHVLHLDAVKGRAVWFTKTMRRELYFTEDLGIAKGWAYVPPMLWVADRNSLSVFALGSNRRPTEKTRLFNAPFFNVYENGNVCMGNVDVRIKKAASLEAFTSDWEKYFFNSYFSHLMEAYNPVKGNCVMLWESLVNTNEPFPKEVLKKSKINLKDLLR</sequence>
<organism evidence="1 2">
    <name type="scientific">Pedobacter insulae</name>
    <dbReference type="NCBI Taxonomy" id="414048"/>
    <lineage>
        <taxon>Bacteria</taxon>
        <taxon>Pseudomonadati</taxon>
        <taxon>Bacteroidota</taxon>
        <taxon>Sphingobacteriia</taxon>
        <taxon>Sphingobacteriales</taxon>
        <taxon>Sphingobacteriaceae</taxon>
        <taxon>Pedobacter</taxon>
    </lineage>
</organism>
<evidence type="ECO:0000313" key="1">
    <source>
        <dbReference type="EMBL" id="SFH37385.1"/>
    </source>
</evidence>
<gene>
    <name evidence="1" type="ORF">SAMN04489864_11040</name>
</gene>
<accession>A0A1I2ZIA8</accession>
<keyword evidence="2" id="KW-1185">Reference proteome</keyword>
<reference evidence="1 2" key="1">
    <citation type="submission" date="2016-10" db="EMBL/GenBank/DDBJ databases">
        <authorList>
            <person name="de Groot N.N."/>
        </authorList>
    </citation>
    <scope>NUCLEOTIDE SEQUENCE [LARGE SCALE GENOMIC DNA]</scope>
    <source>
        <strain evidence="1 2">DSM 18684</strain>
    </source>
</reference>
<dbReference type="Proteomes" id="UP000199666">
    <property type="component" value="Unassembled WGS sequence"/>
</dbReference>
<dbReference type="Pfam" id="PF14460">
    <property type="entry name" value="Prok-E2_D"/>
    <property type="match status" value="1"/>
</dbReference>